<sequence length="337" mass="36458">MEDKYVGLLLALTGNTGIGLSLIIAKKGGAPASDNPSYLKNLLWWAGMVIMIAGEIANFAAYTFAHPILVIPLGAISVIVGAVLASLLLGEELGRLGRIACTQCLLGLLIIVLHAPEDRSFDTVDEILHYAIYPGFLMYCFTVLVVTLIMICIAVTRKGRLNPIVYVSICSLVGSVSVMFIKGFGVAVKLTIAGNNQFTHPSTYVFMMIVGLSITVQMHYFNKALDTFPVNSVNPLYYVGFSSCTVVASLILFQGFNPDDVYNTFLLLTGFIMTFLGVDLLYHSRTSELPLDHLDGQAHTHSTLEGGLMNPRLSLQGTSLSRCSLLSPPCHLSTQAD</sequence>
<dbReference type="Pfam" id="PF05653">
    <property type="entry name" value="Mg_trans_NIPA"/>
    <property type="match status" value="1"/>
</dbReference>
<feature type="transmembrane region" description="Helical" evidence="5">
    <location>
        <begin position="233"/>
        <end position="256"/>
    </location>
</feature>
<dbReference type="Proteomes" id="UP000521872">
    <property type="component" value="Unassembled WGS sequence"/>
</dbReference>
<organism evidence="6 7">
    <name type="scientific">Agrocybe pediades</name>
    <dbReference type="NCBI Taxonomy" id="84607"/>
    <lineage>
        <taxon>Eukaryota</taxon>
        <taxon>Fungi</taxon>
        <taxon>Dikarya</taxon>
        <taxon>Basidiomycota</taxon>
        <taxon>Agaricomycotina</taxon>
        <taxon>Agaricomycetes</taxon>
        <taxon>Agaricomycetidae</taxon>
        <taxon>Agaricales</taxon>
        <taxon>Agaricineae</taxon>
        <taxon>Strophariaceae</taxon>
        <taxon>Agrocybe</taxon>
    </lineage>
</organism>
<dbReference type="AlphaFoldDB" id="A0A8H4VNF2"/>
<dbReference type="EMBL" id="JAACJL010000031">
    <property type="protein sequence ID" value="KAF4616393.1"/>
    <property type="molecule type" value="Genomic_DNA"/>
</dbReference>
<accession>A0A8H4VNF2</accession>
<feature type="transmembrane region" description="Helical" evidence="5">
    <location>
        <begin position="163"/>
        <end position="184"/>
    </location>
</feature>
<feature type="transmembrane region" description="Helical" evidence="5">
    <location>
        <begin position="43"/>
        <end position="62"/>
    </location>
</feature>
<dbReference type="InterPro" id="IPR008521">
    <property type="entry name" value="Mg_trans_NIPA"/>
</dbReference>
<comment type="subcellular location">
    <subcellularLocation>
        <location evidence="1">Membrane</location>
        <topology evidence="1">Multi-pass membrane protein</topology>
    </subcellularLocation>
</comment>
<evidence type="ECO:0000256" key="4">
    <source>
        <dbReference type="ARBA" id="ARBA00023136"/>
    </source>
</evidence>
<keyword evidence="2 5" id="KW-0812">Transmembrane</keyword>
<feature type="transmembrane region" description="Helical" evidence="5">
    <location>
        <begin position="68"/>
        <end position="89"/>
    </location>
</feature>
<keyword evidence="4 5" id="KW-0472">Membrane</keyword>
<keyword evidence="3 5" id="KW-1133">Transmembrane helix</keyword>
<proteinExistence type="predicted"/>
<gene>
    <name evidence="6" type="ORF">D9613_008679</name>
</gene>
<reference evidence="6 7" key="1">
    <citation type="submission" date="2019-12" db="EMBL/GenBank/DDBJ databases">
        <authorList>
            <person name="Floudas D."/>
            <person name="Bentzer J."/>
            <person name="Ahren D."/>
            <person name="Johansson T."/>
            <person name="Persson P."/>
            <person name="Tunlid A."/>
        </authorList>
    </citation>
    <scope>NUCLEOTIDE SEQUENCE [LARGE SCALE GENOMIC DNA]</scope>
    <source>
        <strain evidence="6 7">CBS 102.39</strain>
    </source>
</reference>
<dbReference type="PANTHER" id="PTHR12570:SF85">
    <property type="entry name" value="DUF803 DOMAIN MEMBRANE PROTEIN (AFU_ORTHOLOGUE AFUA_1G15880)"/>
    <property type="match status" value="1"/>
</dbReference>
<feature type="transmembrane region" description="Helical" evidence="5">
    <location>
        <begin position="6"/>
        <end position="23"/>
    </location>
</feature>
<feature type="transmembrane region" description="Helical" evidence="5">
    <location>
        <begin position="204"/>
        <end position="221"/>
    </location>
</feature>
<evidence type="ECO:0000256" key="5">
    <source>
        <dbReference type="SAM" id="Phobius"/>
    </source>
</evidence>
<dbReference type="GO" id="GO:0016020">
    <property type="term" value="C:membrane"/>
    <property type="evidence" value="ECO:0007669"/>
    <property type="project" value="UniProtKB-SubCell"/>
</dbReference>
<dbReference type="PANTHER" id="PTHR12570">
    <property type="match status" value="1"/>
</dbReference>
<evidence type="ECO:0000313" key="6">
    <source>
        <dbReference type="EMBL" id="KAF4616393.1"/>
    </source>
</evidence>
<feature type="transmembrane region" description="Helical" evidence="5">
    <location>
        <begin position="262"/>
        <end position="282"/>
    </location>
</feature>
<evidence type="ECO:0000256" key="2">
    <source>
        <dbReference type="ARBA" id="ARBA00022692"/>
    </source>
</evidence>
<evidence type="ECO:0008006" key="8">
    <source>
        <dbReference type="Google" id="ProtNLM"/>
    </source>
</evidence>
<name>A0A8H4VNF2_9AGAR</name>
<protein>
    <recommendedName>
        <fullName evidence="8">Magnesium transporter</fullName>
    </recommendedName>
</protein>
<dbReference type="InterPro" id="IPR037185">
    <property type="entry name" value="EmrE-like"/>
</dbReference>
<evidence type="ECO:0000256" key="3">
    <source>
        <dbReference type="ARBA" id="ARBA00022989"/>
    </source>
</evidence>
<dbReference type="SUPFAM" id="SSF103481">
    <property type="entry name" value="Multidrug resistance efflux transporter EmrE"/>
    <property type="match status" value="1"/>
</dbReference>
<feature type="transmembrane region" description="Helical" evidence="5">
    <location>
        <begin position="136"/>
        <end position="156"/>
    </location>
</feature>
<evidence type="ECO:0000313" key="7">
    <source>
        <dbReference type="Proteomes" id="UP000521872"/>
    </source>
</evidence>
<feature type="transmembrane region" description="Helical" evidence="5">
    <location>
        <begin position="96"/>
        <end position="116"/>
    </location>
</feature>
<keyword evidence="7" id="KW-1185">Reference proteome</keyword>
<comment type="caution">
    <text evidence="6">The sequence shown here is derived from an EMBL/GenBank/DDBJ whole genome shotgun (WGS) entry which is preliminary data.</text>
</comment>
<evidence type="ECO:0000256" key="1">
    <source>
        <dbReference type="ARBA" id="ARBA00004141"/>
    </source>
</evidence>
<dbReference type="GO" id="GO:0015095">
    <property type="term" value="F:magnesium ion transmembrane transporter activity"/>
    <property type="evidence" value="ECO:0007669"/>
    <property type="project" value="InterPro"/>
</dbReference>